<dbReference type="SMART" id="SM00005">
    <property type="entry name" value="DEATH"/>
    <property type="match status" value="1"/>
</dbReference>
<dbReference type="Gene3D" id="1.10.533.10">
    <property type="entry name" value="Death Domain, Fas"/>
    <property type="match status" value="1"/>
</dbReference>
<dbReference type="PROSITE" id="PS50017">
    <property type="entry name" value="DEATH_DOMAIN"/>
    <property type="match status" value="1"/>
</dbReference>
<dbReference type="GO" id="GO:0007165">
    <property type="term" value="P:signal transduction"/>
    <property type="evidence" value="ECO:0007669"/>
    <property type="project" value="InterPro"/>
</dbReference>
<accession>A0A9Q1HGN1</accession>
<evidence type="ECO:0000259" key="1">
    <source>
        <dbReference type="PROSITE" id="PS50017"/>
    </source>
</evidence>
<dbReference type="AlphaFoldDB" id="A0A9Q1HGN1"/>
<reference evidence="2" key="1">
    <citation type="submission" date="2021-10" db="EMBL/GenBank/DDBJ databases">
        <title>Tropical sea cucumber genome reveals ecological adaptation and Cuvierian tubules defense mechanism.</title>
        <authorList>
            <person name="Chen T."/>
        </authorList>
    </citation>
    <scope>NUCLEOTIDE SEQUENCE</scope>
    <source>
        <strain evidence="2">Nanhai2018</strain>
        <tissue evidence="2">Muscle</tissue>
    </source>
</reference>
<keyword evidence="3" id="KW-1185">Reference proteome</keyword>
<sequence>MSGNQPILGRNDTVTDEDLKELSGLLTDEWRNVGRALGVDEATIQRLLAQNVMNHREAIHQVLLKWKKDKGGDATNGVLAQVLREEGRTDLAEQMPSA</sequence>
<organism evidence="2 3">
    <name type="scientific">Holothuria leucospilota</name>
    <name type="common">Black long sea cucumber</name>
    <name type="synonym">Mertensiothuria leucospilota</name>
    <dbReference type="NCBI Taxonomy" id="206669"/>
    <lineage>
        <taxon>Eukaryota</taxon>
        <taxon>Metazoa</taxon>
        <taxon>Echinodermata</taxon>
        <taxon>Eleutherozoa</taxon>
        <taxon>Echinozoa</taxon>
        <taxon>Holothuroidea</taxon>
        <taxon>Aspidochirotacea</taxon>
        <taxon>Aspidochirotida</taxon>
        <taxon>Holothuriidae</taxon>
        <taxon>Holothuria</taxon>
    </lineage>
</organism>
<proteinExistence type="predicted"/>
<evidence type="ECO:0000313" key="2">
    <source>
        <dbReference type="EMBL" id="KAJ8045150.1"/>
    </source>
</evidence>
<dbReference type="CDD" id="cd01670">
    <property type="entry name" value="Death"/>
    <property type="match status" value="1"/>
</dbReference>
<comment type="caution">
    <text evidence="2">The sequence shown here is derived from an EMBL/GenBank/DDBJ whole genome shotgun (WGS) entry which is preliminary data.</text>
</comment>
<evidence type="ECO:0000313" key="3">
    <source>
        <dbReference type="Proteomes" id="UP001152320"/>
    </source>
</evidence>
<name>A0A9Q1HGN1_HOLLE</name>
<dbReference type="EMBL" id="JAIZAY010000003">
    <property type="protein sequence ID" value="KAJ8045150.1"/>
    <property type="molecule type" value="Genomic_DNA"/>
</dbReference>
<dbReference type="InterPro" id="IPR000488">
    <property type="entry name" value="Death_dom"/>
</dbReference>
<feature type="domain" description="Death" evidence="1">
    <location>
        <begin position="29"/>
        <end position="98"/>
    </location>
</feature>
<gene>
    <name evidence="2" type="ORF">HOLleu_08094</name>
</gene>
<protein>
    <recommendedName>
        <fullName evidence="1">Death domain-containing protein</fullName>
    </recommendedName>
</protein>
<dbReference type="Pfam" id="PF00531">
    <property type="entry name" value="Death"/>
    <property type="match status" value="1"/>
</dbReference>
<dbReference type="OrthoDB" id="100767at2759"/>
<dbReference type="InterPro" id="IPR011029">
    <property type="entry name" value="DEATH-like_dom_sf"/>
</dbReference>
<dbReference type="Proteomes" id="UP001152320">
    <property type="component" value="Chromosome 3"/>
</dbReference>
<dbReference type="SUPFAM" id="SSF47986">
    <property type="entry name" value="DEATH domain"/>
    <property type="match status" value="1"/>
</dbReference>